<proteinExistence type="predicted"/>
<evidence type="ECO:0000313" key="2">
    <source>
        <dbReference type="EMBL" id="GFO09304.1"/>
    </source>
</evidence>
<dbReference type="AlphaFoldDB" id="A0AAV4AND1"/>
<dbReference type="EMBL" id="BLXT01004061">
    <property type="protein sequence ID" value="GFO09304.1"/>
    <property type="molecule type" value="Genomic_DNA"/>
</dbReference>
<keyword evidence="3" id="KW-1185">Reference proteome</keyword>
<name>A0AAV4AND1_9GAST</name>
<evidence type="ECO:0000256" key="1">
    <source>
        <dbReference type="SAM" id="MobiDB-lite"/>
    </source>
</evidence>
<evidence type="ECO:0000313" key="3">
    <source>
        <dbReference type="Proteomes" id="UP000735302"/>
    </source>
</evidence>
<gene>
    <name evidence="2" type="ORF">PoB_003580900</name>
</gene>
<organism evidence="2 3">
    <name type="scientific">Plakobranchus ocellatus</name>
    <dbReference type="NCBI Taxonomy" id="259542"/>
    <lineage>
        <taxon>Eukaryota</taxon>
        <taxon>Metazoa</taxon>
        <taxon>Spiralia</taxon>
        <taxon>Lophotrochozoa</taxon>
        <taxon>Mollusca</taxon>
        <taxon>Gastropoda</taxon>
        <taxon>Heterobranchia</taxon>
        <taxon>Euthyneura</taxon>
        <taxon>Panpulmonata</taxon>
        <taxon>Sacoglossa</taxon>
        <taxon>Placobranchoidea</taxon>
        <taxon>Plakobranchidae</taxon>
        <taxon>Plakobranchus</taxon>
    </lineage>
</organism>
<reference evidence="2 3" key="1">
    <citation type="journal article" date="2021" name="Elife">
        <title>Chloroplast acquisition without the gene transfer in kleptoplastic sea slugs, Plakobranchus ocellatus.</title>
        <authorList>
            <person name="Maeda T."/>
            <person name="Takahashi S."/>
            <person name="Yoshida T."/>
            <person name="Shimamura S."/>
            <person name="Takaki Y."/>
            <person name="Nagai Y."/>
            <person name="Toyoda A."/>
            <person name="Suzuki Y."/>
            <person name="Arimoto A."/>
            <person name="Ishii H."/>
            <person name="Satoh N."/>
            <person name="Nishiyama T."/>
            <person name="Hasebe M."/>
            <person name="Maruyama T."/>
            <person name="Minagawa J."/>
            <person name="Obokata J."/>
            <person name="Shigenobu S."/>
        </authorList>
    </citation>
    <scope>NUCLEOTIDE SEQUENCE [LARGE SCALE GENOMIC DNA]</scope>
</reference>
<sequence length="210" mass="23801">MCVEMLFHSRSTKSSNIQQPERSQLANTDAKKRNTQISLFSNKNTAVLVCLFNFRLTELSQNAILDPYGLRVTATQSSGLREGGKKWSLLLLTLEIYSNCCPLGTERCPPSATAKNRNQLYLLLSESFCGDIHSTGAVSIVTNTYNSLIFVLFLYFSVFEIHGHFTFQEDLRVSDQTDFYTPLSVDRQLEWATPLLIWTPVTIRSRLTES</sequence>
<accession>A0AAV4AND1</accession>
<comment type="caution">
    <text evidence="2">The sequence shown here is derived from an EMBL/GenBank/DDBJ whole genome shotgun (WGS) entry which is preliminary data.</text>
</comment>
<protein>
    <submittedName>
        <fullName evidence="2">Uncharacterized protein</fullName>
    </submittedName>
</protein>
<feature type="region of interest" description="Disordered" evidence="1">
    <location>
        <begin position="11"/>
        <end position="30"/>
    </location>
</feature>
<dbReference type="Proteomes" id="UP000735302">
    <property type="component" value="Unassembled WGS sequence"/>
</dbReference>
<feature type="compositionally biased region" description="Polar residues" evidence="1">
    <location>
        <begin position="12"/>
        <end position="27"/>
    </location>
</feature>